<dbReference type="InterPro" id="IPR046268">
    <property type="entry name" value="DUF6301"/>
</dbReference>
<dbReference type="KEGG" id="ams:AMIS_4360"/>
<dbReference type="eggNOG" id="ENOG5031VIR">
    <property type="taxonomic scope" value="Bacteria"/>
</dbReference>
<dbReference type="EMBL" id="AP012319">
    <property type="protein sequence ID" value="BAL85656.1"/>
    <property type="molecule type" value="Genomic_DNA"/>
</dbReference>
<evidence type="ECO:0000313" key="1">
    <source>
        <dbReference type="EMBL" id="BAL85656.1"/>
    </source>
</evidence>
<proteinExistence type="predicted"/>
<dbReference type="Proteomes" id="UP000007882">
    <property type="component" value="Chromosome"/>
</dbReference>
<dbReference type="AlphaFoldDB" id="I0GY19"/>
<keyword evidence="2" id="KW-1185">Reference proteome</keyword>
<dbReference type="RefSeq" id="WP_014440556.1">
    <property type="nucleotide sequence ID" value="NC_017093.1"/>
</dbReference>
<evidence type="ECO:0000313" key="2">
    <source>
        <dbReference type="Proteomes" id="UP000007882"/>
    </source>
</evidence>
<name>I0GY19_ACTM4</name>
<dbReference type="Pfam" id="PF19818">
    <property type="entry name" value="DUF6301"/>
    <property type="match status" value="1"/>
</dbReference>
<dbReference type="PATRIC" id="fig|512565.3.peg.441"/>
<dbReference type="HOGENOM" id="CLU_138346_0_0_11"/>
<dbReference type="STRING" id="512565.AMIS_4360"/>
<accession>I0GY19</accession>
<gene>
    <name evidence="1" type="ordered locus">AMIS_4360</name>
</gene>
<reference evidence="1 2" key="1">
    <citation type="submission" date="2012-02" db="EMBL/GenBank/DDBJ databases">
        <title>Complete genome sequence of Actinoplanes missouriensis 431 (= NBRC 102363).</title>
        <authorList>
            <person name="Ohnishi Y."/>
            <person name="Ishikawa J."/>
            <person name="Sekine M."/>
            <person name="Hosoyama A."/>
            <person name="Harada T."/>
            <person name="Narita H."/>
            <person name="Hata T."/>
            <person name="Konno Y."/>
            <person name="Tutikane K."/>
            <person name="Fujita N."/>
            <person name="Horinouchi S."/>
            <person name="Hayakawa M."/>
        </authorList>
    </citation>
    <scope>NUCLEOTIDE SEQUENCE [LARGE SCALE GENOMIC DNA]</scope>
    <source>
        <strain evidence="2">ATCC 14538 / DSM 43046 / CBS 188.64 / JCM 3121 / NBRC 102363 / NCIMB 12654 / NRRL B-3342 / UNCC 431</strain>
    </source>
</reference>
<dbReference type="OrthoDB" id="3296926at2"/>
<organism evidence="1 2">
    <name type="scientific">Actinoplanes missouriensis (strain ATCC 14538 / DSM 43046 / CBS 188.64 / JCM 3121 / NBRC 102363 / NCIMB 12654 / NRRL B-3342 / UNCC 431)</name>
    <dbReference type="NCBI Taxonomy" id="512565"/>
    <lineage>
        <taxon>Bacteria</taxon>
        <taxon>Bacillati</taxon>
        <taxon>Actinomycetota</taxon>
        <taxon>Actinomycetes</taxon>
        <taxon>Micromonosporales</taxon>
        <taxon>Micromonosporaceae</taxon>
        <taxon>Actinoplanes</taxon>
    </lineage>
</organism>
<sequence>MASWLKADPGAVRSMLAGMRDTQWSWQETDVDDLCRRMGWTLLDVVAGTIAVADAGLGVPGRQVRFLIRDGYVDDICVRITELVQEDGRDRDRFVGDAFADAAAEGVAAFGEPTVRKHTKLPTVRWRLDDASTVLVENLENIVTVTWASNRFQDQWDEVTEALA</sequence>
<protein>
    <submittedName>
        <fullName evidence="1">Uncharacterized protein</fullName>
    </submittedName>
</protein>